<keyword evidence="3" id="KW-1185">Reference proteome</keyword>
<feature type="region of interest" description="Disordered" evidence="1">
    <location>
        <begin position="1271"/>
        <end position="1356"/>
    </location>
</feature>
<dbReference type="InterPro" id="IPR036890">
    <property type="entry name" value="HATPase_C_sf"/>
</dbReference>
<proteinExistence type="predicted"/>
<dbReference type="Proteomes" id="UP000316215">
    <property type="component" value="Chromosome"/>
</dbReference>
<dbReference type="SUPFAM" id="SSF55874">
    <property type="entry name" value="ATPase domain of HSP90 chaperone/DNA topoisomerase II/histidine kinase"/>
    <property type="match status" value="1"/>
</dbReference>
<dbReference type="KEGG" id="sast:CD934_31195"/>
<dbReference type="EMBL" id="CP022310">
    <property type="protein sequence ID" value="QDI72662.1"/>
    <property type="molecule type" value="Genomic_DNA"/>
</dbReference>
<dbReference type="NCBIfam" id="NF047352">
    <property type="entry name" value="P_loop_sacsin"/>
    <property type="match status" value="1"/>
</dbReference>
<name>A0A514K0R9_9ACTN</name>
<feature type="compositionally biased region" description="Basic and acidic residues" evidence="1">
    <location>
        <begin position="1278"/>
        <end position="1293"/>
    </location>
</feature>
<evidence type="ECO:0000313" key="2">
    <source>
        <dbReference type="EMBL" id="QDI72662.1"/>
    </source>
</evidence>
<organism evidence="2 3">
    <name type="scientific">Streptomyces calvus</name>
    <dbReference type="NCBI Taxonomy" id="67282"/>
    <lineage>
        <taxon>Bacteria</taxon>
        <taxon>Bacillati</taxon>
        <taxon>Actinomycetota</taxon>
        <taxon>Actinomycetes</taxon>
        <taxon>Kitasatosporales</taxon>
        <taxon>Streptomycetaceae</taxon>
        <taxon>Streptomyces</taxon>
    </lineage>
</organism>
<protein>
    <recommendedName>
        <fullName evidence="4">Protein NO VEIN C-terminal domain-containing protein</fullName>
    </recommendedName>
</protein>
<evidence type="ECO:0000313" key="3">
    <source>
        <dbReference type="Proteomes" id="UP000316215"/>
    </source>
</evidence>
<feature type="compositionally biased region" description="Low complexity" evidence="1">
    <location>
        <begin position="1337"/>
        <end position="1353"/>
    </location>
</feature>
<evidence type="ECO:0000256" key="1">
    <source>
        <dbReference type="SAM" id="MobiDB-lite"/>
    </source>
</evidence>
<feature type="compositionally biased region" description="Low complexity" evidence="1">
    <location>
        <begin position="1296"/>
        <end position="1313"/>
    </location>
</feature>
<gene>
    <name evidence="2" type="ORF">CD934_31195</name>
</gene>
<sequence>MDALTTAVRTLLEDPDASVDVEVATPEEAARAVQLFDQGLRSGRGVHRRMAEGALQGAETLSTDRLQVLSEFVQNSDDAGAGQLRVLLRSDDMLVAHNGAGLRLADVLPLGMPWLTGKAADAAATGRFGIGLSTLRALSTVWEVHCHPFHVRFSGTQLEPAPPPELPDGISGPEWTVFRIPLAPGKLTSAQLLAWFDEWNDASLLFLRHLRALEVTAGGHSAGLTLAWADVARHRLVVQDVEREVEVRHARTTDGAVWRVYTAQVEARPEWERSHKALDAVVPVGIALPLEGKVAGSVHAGLPVAPLDVATRVHTQFDPVASREGFADSRLNAQLVPVIADLWEAAVRDVLEEVDHTAWHLVPLPCPSGSAPTNLLQDRIRTELLNRARQSLAVKLALPVSQDGPSVPLSDFAVEEAALSGVLDDTDIARLGEARYALPAGVRDSGGRWRKVLADWRTTGAADMRAEVRVMDALTLFSDYEWSDVARLVRLAAVALETGYEHALAGRTCLVTADGRRLRPQPAESAFADASGGATGPLDVLGVVLDLHPAYAEDNVWAKTVTAWLRRRDCLVRRDDTAAMLKIVSLLGKAGGRLADGDEATEAARLIALQQALGEMPKKQRDPLGPGIGRAILLNGFAYDKDGIEQAHRVKPGAAYLPQALESADGDRFEVAARKTPGLIWVRRSYARSLLSAAQAGGLSRTAFLRLLGVADAPRLTPVREVYYPADTKTYPGDPRLGLGRDCRWSVTGRWSQMLVKGADHTLDDLTSSDLFAVVKNIAAEQNVDERRRRTAALLRTLTALLTSSDQAVVPMARGHYKWNVRGETAAIWVWQLRETAWLEDSHGRLKPPADLTLRTPDTVALYGPEDPGYLHPAIHQALATRTEVLTALGVSGNPDVPRLMERLRELRDRANDNTNTDSDVPDSLRAEALLVYQSLARRLTHRSADAPQTAVEKQIRNEFLYEDLVLTDQGWMKPGSCFRGPAILRGFRPFALTGMDVDPLWQALGIPEPGLDDLVDVLKEMSGTGAAPDAEDERVMLDALRRLRDMISSDDKPMPPGLQSRLRNLPLWTTAGWVKGKGRSVFAVADAGVERALTGRLPLWKPGGNVQQFTPLFGRLRVTPLDVAGAQVTYETGDANAAEGALLNQPVDASLTEDFRRGVAALQDLLVRDEPETAEAFTGWTWLADLEVRQLPGLRIRIDPGATHEPITLPVDAQIDRGRNTLFLDSHAALTTKSGAGAAIAAHFAEARSRVGHTWRDVWEERLVEAEAGTALTSAAQRDREERQRLAEELRRRAQLAPVAPTAPTPNVKTTPQRNNNTSPAVPTGPIGFIPPPRTGSAPVSGSPGPGNQSGPQHAPVARPLVDAVVFGVLPDKVTRTGLPPTPSSSPARTPGTGGPAPRRHSTPLPQPRPGGAPPRSKASPLGYEDHDKEELVIQALRRILREQGVELDDQRGASGVGADAYDSTGRYYEIKAHGRAVPSELSLTRSEFVRAWTERENYTLVIASHLEKGAGNPTLRLVNDPVHRFEVEPPTDVRLKGVRDLSVESTMYEWPGTK</sequence>
<dbReference type="RefSeq" id="WP_167530153.1">
    <property type="nucleotide sequence ID" value="NZ_CP022310.1"/>
</dbReference>
<reference evidence="2 3" key="1">
    <citation type="submission" date="2017-07" db="EMBL/GenBank/DDBJ databases">
        <title>The Complete Genome of Streptomyces asterosporus-ZSY.</title>
        <authorList>
            <person name="Zhang S."/>
        </authorList>
    </citation>
    <scope>NUCLEOTIDE SEQUENCE [LARGE SCALE GENOMIC DNA]</scope>
    <source>
        <strain evidence="2 3">DSM 41452</strain>
    </source>
</reference>
<feature type="region of interest" description="Disordered" evidence="1">
    <location>
        <begin position="1374"/>
        <end position="1427"/>
    </location>
</feature>
<accession>A0A514K0R9</accession>
<evidence type="ECO:0008006" key="4">
    <source>
        <dbReference type="Google" id="ProtNLM"/>
    </source>
</evidence>